<gene>
    <name evidence="2" type="ORF">DF3PB_1370012</name>
</gene>
<name>A0A380TB32_9ZZZZ</name>
<dbReference type="AlphaFoldDB" id="A0A380TB32"/>
<keyword evidence="1" id="KW-0812">Transmembrane</keyword>
<evidence type="ECO:0008006" key="3">
    <source>
        <dbReference type="Google" id="ProtNLM"/>
    </source>
</evidence>
<evidence type="ECO:0000313" key="2">
    <source>
        <dbReference type="EMBL" id="SUS04644.1"/>
    </source>
</evidence>
<accession>A0A380TB32</accession>
<protein>
    <recommendedName>
        <fullName evidence="3">DUF2304 domain-containing protein</fullName>
    </recommendedName>
</protein>
<feature type="transmembrane region" description="Helical" evidence="1">
    <location>
        <begin position="29"/>
        <end position="51"/>
    </location>
</feature>
<keyword evidence="1" id="KW-1133">Transmembrane helix</keyword>
<dbReference type="InterPro" id="IPR019277">
    <property type="entry name" value="DUF2304"/>
</dbReference>
<reference evidence="2" key="1">
    <citation type="submission" date="2018-07" db="EMBL/GenBank/DDBJ databases">
        <authorList>
            <person name="Quirk P.G."/>
            <person name="Krulwich T.A."/>
        </authorList>
    </citation>
    <scope>NUCLEOTIDE SEQUENCE</scope>
</reference>
<organism evidence="2">
    <name type="scientific">metagenome</name>
    <dbReference type="NCBI Taxonomy" id="256318"/>
    <lineage>
        <taxon>unclassified sequences</taxon>
        <taxon>metagenomes</taxon>
    </lineage>
</organism>
<dbReference type="EMBL" id="UIDG01000043">
    <property type="protein sequence ID" value="SUS04644.1"/>
    <property type="molecule type" value="Genomic_DNA"/>
</dbReference>
<proteinExistence type="predicted"/>
<keyword evidence="1" id="KW-0472">Membrane</keyword>
<dbReference type="Pfam" id="PF10066">
    <property type="entry name" value="DUF2304"/>
    <property type="match status" value="1"/>
</dbReference>
<sequence length="120" mass="13035">MIKLVLLSFLVLVAIYVLMQRSTSTSLRIAIEVLLVLGAYFVVAPEQATAVAHTLGVGRGTDLILYTWIIVTFAIILVLYLKVVAMNRTITQLARSLALNHVRHPPADTAAATPAPEPRS</sequence>
<feature type="transmembrane region" description="Helical" evidence="1">
    <location>
        <begin position="63"/>
        <end position="81"/>
    </location>
</feature>
<evidence type="ECO:0000256" key="1">
    <source>
        <dbReference type="SAM" id="Phobius"/>
    </source>
</evidence>